<dbReference type="GO" id="GO:0000793">
    <property type="term" value="C:condensed chromosome"/>
    <property type="evidence" value="ECO:0007669"/>
    <property type="project" value="TreeGrafter"/>
</dbReference>
<reference evidence="7 8" key="2">
    <citation type="submission" date="2018-11" db="EMBL/GenBank/DDBJ databases">
        <authorList>
            <consortium name="Pathogen Informatics"/>
        </authorList>
    </citation>
    <scope>NUCLEOTIDE SEQUENCE [LARGE SCALE GENOMIC DNA]</scope>
</reference>
<keyword evidence="4" id="KW-0539">Nucleus</keyword>
<evidence type="ECO:0000256" key="5">
    <source>
        <dbReference type="ARBA" id="ARBA00093456"/>
    </source>
</evidence>
<protein>
    <submittedName>
        <fullName evidence="9">Fanconi anemia group D2 protein</fullName>
    </submittedName>
</protein>
<keyword evidence="8" id="KW-1185">Reference proteome</keyword>
<proteinExistence type="inferred from homology"/>
<keyword evidence="2" id="KW-1017">Isopeptide bond</keyword>
<feature type="compositionally biased region" description="Basic and acidic residues" evidence="6">
    <location>
        <begin position="921"/>
        <end position="931"/>
    </location>
</feature>
<evidence type="ECO:0000256" key="3">
    <source>
        <dbReference type="ARBA" id="ARBA00022843"/>
    </source>
</evidence>
<feature type="compositionally biased region" description="Acidic residues" evidence="6">
    <location>
        <begin position="1486"/>
        <end position="1500"/>
    </location>
</feature>
<feature type="compositionally biased region" description="Basic and acidic residues" evidence="6">
    <location>
        <begin position="1516"/>
        <end position="1527"/>
    </location>
</feature>
<evidence type="ECO:0000256" key="1">
    <source>
        <dbReference type="ARBA" id="ARBA00004123"/>
    </source>
</evidence>
<evidence type="ECO:0000256" key="6">
    <source>
        <dbReference type="SAM" id="MobiDB-lite"/>
    </source>
</evidence>
<dbReference type="GO" id="GO:1990918">
    <property type="term" value="P:double-strand break repair involved in meiotic recombination"/>
    <property type="evidence" value="ECO:0007669"/>
    <property type="project" value="TreeGrafter"/>
</dbReference>
<keyword evidence="3" id="KW-0832">Ubl conjugation</keyword>
<feature type="region of interest" description="Disordered" evidence="6">
    <location>
        <begin position="1486"/>
        <end position="1540"/>
    </location>
</feature>
<organism evidence="9">
    <name type="scientific">Anisakis simplex</name>
    <name type="common">Herring worm</name>
    <dbReference type="NCBI Taxonomy" id="6269"/>
    <lineage>
        <taxon>Eukaryota</taxon>
        <taxon>Metazoa</taxon>
        <taxon>Ecdysozoa</taxon>
        <taxon>Nematoda</taxon>
        <taxon>Chromadorea</taxon>
        <taxon>Rhabditida</taxon>
        <taxon>Spirurina</taxon>
        <taxon>Ascaridomorpha</taxon>
        <taxon>Ascaridoidea</taxon>
        <taxon>Anisakidae</taxon>
        <taxon>Anisakis</taxon>
        <taxon>Anisakis simplex complex</taxon>
    </lineage>
</organism>
<dbReference type="GO" id="GO:0005634">
    <property type="term" value="C:nucleus"/>
    <property type="evidence" value="ECO:0007669"/>
    <property type="project" value="UniProtKB-SubCell"/>
</dbReference>
<evidence type="ECO:0000313" key="9">
    <source>
        <dbReference type="WBParaSite" id="ASIM_0001198601-mRNA-1"/>
    </source>
</evidence>
<feature type="compositionally biased region" description="Acidic residues" evidence="6">
    <location>
        <begin position="1531"/>
        <end position="1540"/>
    </location>
</feature>
<dbReference type="WBParaSite" id="ASIM_0001198601-mRNA-1">
    <property type="protein sequence ID" value="ASIM_0001198601-mRNA-1"/>
    <property type="gene ID" value="ASIM_0001198601"/>
</dbReference>
<accession>A0A158PNH0</accession>
<dbReference type="GO" id="GO:0036297">
    <property type="term" value="P:interstrand cross-link repair"/>
    <property type="evidence" value="ECO:0007669"/>
    <property type="project" value="TreeGrafter"/>
</dbReference>
<dbReference type="OrthoDB" id="27031at2759"/>
<dbReference type="InterPro" id="IPR016024">
    <property type="entry name" value="ARM-type_fold"/>
</dbReference>
<name>A0A158PNH0_ANISI</name>
<dbReference type="PANTHER" id="PTHR32086">
    <property type="entry name" value="FANCONI ANEMIA GROUP D2 PROTEIN"/>
    <property type="match status" value="1"/>
</dbReference>
<dbReference type="PANTHER" id="PTHR32086:SF0">
    <property type="entry name" value="FANCONI ANEMIA GROUP D2 PROTEIN"/>
    <property type="match status" value="1"/>
</dbReference>
<comment type="similarity">
    <text evidence="5">Belongs to the Fanconi anemia protein FANCD2 family.</text>
</comment>
<evidence type="ECO:0000256" key="2">
    <source>
        <dbReference type="ARBA" id="ARBA00022499"/>
    </source>
</evidence>
<dbReference type="InterPro" id="IPR029448">
    <property type="entry name" value="FANCD2"/>
</dbReference>
<dbReference type="GO" id="GO:0070182">
    <property type="term" value="F:DNA polymerase binding"/>
    <property type="evidence" value="ECO:0007669"/>
    <property type="project" value="TreeGrafter"/>
</dbReference>
<dbReference type="EMBL" id="UYRR01031070">
    <property type="protein sequence ID" value="VDK45088.1"/>
    <property type="molecule type" value="Genomic_DNA"/>
</dbReference>
<evidence type="ECO:0000313" key="8">
    <source>
        <dbReference type="Proteomes" id="UP000267096"/>
    </source>
</evidence>
<comment type="subcellular location">
    <subcellularLocation>
        <location evidence="1">Nucleus</location>
    </subcellularLocation>
</comment>
<reference evidence="9" key="1">
    <citation type="submission" date="2016-04" db="UniProtKB">
        <authorList>
            <consortium name="WormBaseParasite"/>
        </authorList>
    </citation>
    <scope>IDENTIFICATION</scope>
</reference>
<dbReference type="Pfam" id="PF14631">
    <property type="entry name" value="FancD2"/>
    <property type="match status" value="2"/>
</dbReference>
<feature type="compositionally biased region" description="Low complexity" evidence="6">
    <location>
        <begin position="1501"/>
        <end position="1513"/>
    </location>
</feature>
<sequence length="1553" mass="176727">MSGVLQCPGQVFEVFRRRAETAVNEGSGLNTKISRISNAAEIARDMDLDFDEFDDDVEFSAELSKANSQQSSGTRAALSYESDESVISEKEFRRALDRFYTQTQNENVCEADIGEYEPAESDFERLLEEIGMQRRSHKESGKISTYIGKHSKRATFLRLFEADLEDDNKTLVYLSPTVSEKGQMDTLIRAMLLTKNAQTSVFEMIMKKTEYFAKDATGDKGSSDRMALACIAQIRYLDVIYEPKLLFNSIFDRSVEEWRCTPRDTLIQALPEIISNVSLQQDAAENLRQMFLKNISDHSYAYRISILRTLTILRTDIELSDKIRAQFIRSAMSVEATVLPELVGYCLSTIQRDDKRSTFKNVLCALRANLHIDKLRLPSNPAALPDARKVASIDAILAEVFVQISKYCKYGGVKFWKQAAQVVDVRSAVEDGAVDGSDCTQGDAVDYLDEAVDRDTKELELFDVLLCFCLVDVKGGCDRLMQSAFRHQLSLLKHRLQLFEEITEKAIAFKQILNQITAHLTDVDCEATAALNVLQNLVENHVDIVLPFMVQLQEIFNLLSVFSTENVRRLFQILIVLHVANKESSTSSQYQDEFETEIERMLSSPYARENVWGVLGMLMKLQVHIRQKRTETKIISETLDGLDRATRGNSDVRAVFYSNLARLLDENPRMERSEALIDYSERLRTEFRETFFEQRGREEISSNRLEDERYTRSECCEWLKLGELVSGEGHHQLLTVENEDSGSMRKGSTIAELLSLFELLRAFAKHRRRWEGDDSQEAFFNHWNRFMFAFGVDLEAKENERRVINCDIFCYAIQWIRLMLNTFAECELTAPDEHQIIVEIMRKKFALMVECQKSLIYTIKKVGEYALPHLATNAGHKIIVHGDGAQILRKQTTGDKRAQEIIVSDESIPNNNIGDEDGEKDDANKENREESVAANNNNNNNKEEGNKNSRKRKLNRGSVDVSRVLSYFSPFRLVSIVKLIQKSLLKAKTNVRFLQLIPRKRKQTTFLVEILQKIIDIELPVKEKKLASWMTVCSICIFAFMSNCEIPIGERAVDHGDMKRVWRLLIDVIPTLCEVLDGAVQYFRSFANDTNGDDVLDDKTKREYFNQMSALLCATLTVFRQLFKCKELSTIELDERTNRVRYERRKSVMVQIEKTLIRLNVLQEDVANEDAEASVSNYLMEISSHIPTLQCAVVLSELFTSIQSSTEHQRLSMARIALSFLRKEWTDEDGNMLKGVELHKPIGTLLFLYICLRRESKRLLAVQWIIANKLAELIPDDEKRRSKINSLEECIDDELTNDEQSAHFASFTRGSFASLYKVLFGSVNETIKVLRMNNIERSGMNLDGCLLQWKCAASCFCLLSLMIRVKDLRNSSVLLCAAREGRVFLQNFSSKGSFLHLLNAERRFAKYAAGANSVMKTVQIGNRSLQNICVYAKTSKCIALLKLLPELRAASEMFIRAVHSVMVGVECDDAFQIGLLKSRNLDVMTIDDGEDDTDGDEESAGGDVVDGGETVTDSEVGDRRETARESGSEIGDLEEGEGDGVNDEQVRFLFVHS</sequence>
<dbReference type="Proteomes" id="UP000267096">
    <property type="component" value="Unassembled WGS sequence"/>
</dbReference>
<feature type="region of interest" description="Disordered" evidence="6">
    <location>
        <begin position="908"/>
        <end position="955"/>
    </location>
</feature>
<dbReference type="GO" id="GO:0007129">
    <property type="term" value="P:homologous chromosome pairing at meiosis"/>
    <property type="evidence" value="ECO:0007669"/>
    <property type="project" value="TreeGrafter"/>
</dbReference>
<evidence type="ECO:0000313" key="7">
    <source>
        <dbReference type="EMBL" id="VDK45088.1"/>
    </source>
</evidence>
<evidence type="ECO:0000256" key="4">
    <source>
        <dbReference type="ARBA" id="ARBA00023242"/>
    </source>
</evidence>
<dbReference type="SUPFAM" id="SSF48371">
    <property type="entry name" value="ARM repeat"/>
    <property type="match status" value="1"/>
</dbReference>
<gene>
    <name evidence="7" type="ORF">ASIM_LOCUS11452</name>
</gene>
<dbReference type="GO" id="GO:0031573">
    <property type="term" value="P:mitotic intra-S DNA damage checkpoint signaling"/>
    <property type="evidence" value="ECO:0007669"/>
    <property type="project" value="TreeGrafter"/>
</dbReference>